<dbReference type="PIRSF" id="PIRSF035170">
    <property type="entry name" value="HD_phosphohydro"/>
    <property type="match status" value="1"/>
</dbReference>
<dbReference type="AlphaFoldDB" id="A0A285VPZ1"/>
<reference evidence="2" key="1">
    <citation type="submission" date="2017-08" db="EMBL/GenBank/DDBJ databases">
        <authorList>
            <person name="Varghese N."/>
            <person name="Submissions S."/>
        </authorList>
    </citation>
    <scope>NUCLEOTIDE SEQUENCE [LARGE SCALE GENOMIC DNA]</scope>
    <source>
        <strain evidence="2">USBA17B2</strain>
    </source>
</reference>
<gene>
    <name evidence="1" type="ORF">SAMN05421879_106165</name>
</gene>
<dbReference type="Gene3D" id="1.10.3210.10">
    <property type="entry name" value="Hypothetical protein af1432"/>
    <property type="match status" value="1"/>
</dbReference>
<name>A0A285VPZ1_9MICO</name>
<dbReference type="RefSeq" id="WP_097188310.1">
    <property type="nucleotide sequence ID" value="NZ_OBQK01000006.1"/>
</dbReference>
<dbReference type="STRING" id="1122622.GCA_000421185_00179"/>
<evidence type="ECO:0000313" key="1">
    <source>
        <dbReference type="EMBL" id="SOC56023.1"/>
    </source>
</evidence>
<dbReference type="GO" id="GO:0016787">
    <property type="term" value="F:hydrolase activity"/>
    <property type="evidence" value="ECO:0007669"/>
    <property type="project" value="UniProtKB-KW"/>
</dbReference>
<keyword evidence="1" id="KW-0378">Hydrolase</keyword>
<dbReference type="PANTHER" id="PTHR21174:SF0">
    <property type="entry name" value="HD PHOSPHOHYDROLASE FAMILY PROTEIN-RELATED"/>
    <property type="match status" value="1"/>
</dbReference>
<dbReference type="Proteomes" id="UP000219688">
    <property type="component" value="Unassembled WGS sequence"/>
</dbReference>
<sequence>MPPPFADDALAEPLLDRWLDDAELVAPRAGRDRWLREGSLLLRGWGEPHRRYHTVEHLHEVLAALDELRSAGHLDEGQALVARLVGWYHDLHHDPRAAAGSNEQRSATMARDHLHQLGVDDRVVDAVEAGVLMTAAHEVDPAGRHTPVLEGVHDADLWILSSPADRYAAYRAQVRAEYAVVPDDLFRAGRTTVLERFADRARIYRTAHAHARWTARARTNLAAELADLRS</sequence>
<dbReference type="EMBL" id="OBQK01000006">
    <property type="protein sequence ID" value="SOC56023.1"/>
    <property type="molecule type" value="Genomic_DNA"/>
</dbReference>
<accession>A0A285VPZ1</accession>
<protein>
    <submittedName>
        <fullName evidence="1">Predicted metal-dependent phosphohydrolase, HD superfamily</fullName>
    </submittedName>
</protein>
<proteinExistence type="predicted"/>
<dbReference type="SUPFAM" id="SSF109604">
    <property type="entry name" value="HD-domain/PDEase-like"/>
    <property type="match status" value="1"/>
</dbReference>
<organism evidence="1 2">
    <name type="scientific">Ornithinimicrobium cerasi</name>
    <dbReference type="NCBI Taxonomy" id="2248773"/>
    <lineage>
        <taxon>Bacteria</taxon>
        <taxon>Bacillati</taxon>
        <taxon>Actinomycetota</taxon>
        <taxon>Actinomycetes</taxon>
        <taxon>Micrococcales</taxon>
        <taxon>Ornithinimicrobiaceae</taxon>
        <taxon>Ornithinimicrobium</taxon>
    </lineage>
</organism>
<dbReference type="InterPro" id="IPR009218">
    <property type="entry name" value="HD_phosphohydro"/>
</dbReference>
<dbReference type="PANTHER" id="PTHR21174">
    <property type="match status" value="1"/>
</dbReference>
<keyword evidence="2" id="KW-1185">Reference proteome</keyword>
<evidence type="ECO:0000313" key="2">
    <source>
        <dbReference type="Proteomes" id="UP000219688"/>
    </source>
</evidence>